<dbReference type="GO" id="GO:0000086">
    <property type="term" value="P:G2/M transition of mitotic cell cycle"/>
    <property type="evidence" value="ECO:0007669"/>
    <property type="project" value="TreeGrafter"/>
</dbReference>
<evidence type="ECO:0000256" key="5">
    <source>
        <dbReference type="ARBA" id="ARBA00022912"/>
    </source>
</evidence>
<keyword evidence="10" id="KW-1185">Reference proteome</keyword>
<evidence type="ECO:0000256" key="7">
    <source>
        <dbReference type="SAM" id="MobiDB-lite"/>
    </source>
</evidence>
<dbReference type="InterPro" id="IPR001763">
    <property type="entry name" value="Rhodanese-like_dom"/>
</dbReference>
<feature type="compositionally biased region" description="Polar residues" evidence="7">
    <location>
        <begin position="16"/>
        <end position="26"/>
    </location>
</feature>
<keyword evidence="5" id="KW-0904">Protein phosphatase</keyword>
<keyword evidence="6" id="KW-0131">Cell cycle</keyword>
<dbReference type="Gene3D" id="3.40.250.10">
    <property type="entry name" value="Rhodanese-like domain"/>
    <property type="match status" value="1"/>
</dbReference>
<dbReference type="SUPFAM" id="SSF52821">
    <property type="entry name" value="Rhodanese/Cell cycle control phosphatase"/>
    <property type="match status" value="1"/>
</dbReference>
<evidence type="ECO:0000256" key="4">
    <source>
        <dbReference type="ARBA" id="ARBA00022801"/>
    </source>
</evidence>
<dbReference type="Pfam" id="PF00581">
    <property type="entry name" value="Rhodanese"/>
    <property type="match status" value="1"/>
</dbReference>
<dbReference type="OrthoDB" id="26523at2759"/>
<dbReference type="PRINTS" id="PR00716">
    <property type="entry name" value="MPIPHPHTASE"/>
</dbReference>
<evidence type="ECO:0000256" key="2">
    <source>
        <dbReference type="ARBA" id="ARBA00013064"/>
    </source>
</evidence>
<organism evidence="9 10">
    <name type="scientific">Entamoeba invadens IP1</name>
    <dbReference type="NCBI Taxonomy" id="370355"/>
    <lineage>
        <taxon>Eukaryota</taxon>
        <taxon>Amoebozoa</taxon>
        <taxon>Evosea</taxon>
        <taxon>Archamoebae</taxon>
        <taxon>Mastigamoebida</taxon>
        <taxon>Entamoebidae</taxon>
        <taxon>Entamoeba</taxon>
    </lineage>
</organism>
<evidence type="ECO:0000256" key="3">
    <source>
        <dbReference type="ARBA" id="ARBA00022618"/>
    </source>
</evidence>
<dbReference type="Proteomes" id="UP000014680">
    <property type="component" value="Unassembled WGS sequence"/>
</dbReference>
<evidence type="ECO:0000256" key="1">
    <source>
        <dbReference type="ARBA" id="ARBA00011065"/>
    </source>
</evidence>
<dbReference type="EMBL" id="KB206689">
    <property type="protein sequence ID" value="ELP88883.1"/>
    <property type="molecule type" value="Genomic_DNA"/>
</dbReference>
<dbReference type="KEGG" id="eiv:EIN_475850"/>
<reference evidence="9 10" key="1">
    <citation type="submission" date="2012-10" db="EMBL/GenBank/DDBJ databases">
        <authorList>
            <person name="Zafar N."/>
            <person name="Inman J."/>
            <person name="Hall N."/>
            <person name="Lorenzi H."/>
            <person name="Caler E."/>
        </authorList>
    </citation>
    <scope>NUCLEOTIDE SEQUENCE [LARGE SCALE GENOMIC DNA]</scope>
    <source>
        <strain evidence="9 10">IP1</strain>
    </source>
</reference>
<evidence type="ECO:0000313" key="9">
    <source>
        <dbReference type="EMBL" id="ELP88883.1"/>
    </source>
</evidence>
<keyword evidence="3" id="KW-0132">Cell division</keyword>
<dbReference type="GO" id="GO:0010971">
    <property type="term" value="P:positive regulation of G2/M transition of mitotic cell cycle"/>
    <property type="evidence" value="ECO:0007669"/>
    <property type="project" value="TreeGrafter"/>
</dbReference>
<evidence type="ECO:0000259" key="8">
    <source>
        <dbReference type="PROSITE" id="PS50206"/>
    </source>
</evidence>
<name>A0A0A1U3U0_ENTIV</name>
<comment type="similarity">
    <text evidence="1">Belongs to the MPI phosphatase family.</text>
</comment>
<proteinExistence type="inferred from homology"/>
<feature type="region of interest" description="Disordered" evidence="7">
    <location>
        <begin position="1"/>
        <end position="26"/>
    </location>
</feature>
<accession>A0A0A1U3U0</accession>
<evidence type="ECO:0000313" key="10">
    <source>
        <dbReference type="Proteomes" id="UP000014680"/>
    </source>
</evidence>
<dbReference type="AlphaFoldDB" id="A0A0A1U3U0"/>
<dbReference type="PROSITE" id="PS50206">
    <property type="entry name" value="RHODANESE_3"/>
    <property type="match status" value="1"/>
</dbReference>
<dbReference type="RefSeq" id="XP_004255654.1">
    <property type="nucleotide sequence ID" value="XM_004255606.1"/>
</dbReference>
<dbReference type="PANTHER" id="PTHR10828">
    <property type="entry name" value="M-PHASE INDUCER PHOSPHATASE DUAL SPECIFICITY PHOSPHATASE CDC25"/>
    <property type="match status" value="1"/>
</dbReference>
<dbReference type="InterPro" id="IPR036873">
    <property type="entry name" value="Rhodanese-like_dom_sf"/>
</dbReference>
<keyword evidence="4" id="KW-0378">Hydrolase</keyword>
<dbReference type="GO" id="GO:0004725">
    <property type="term" value="F:protein tyrosine phosphatase activity"/>
    <property type="evidence" value="ECO:0007669"/>
    <property type="project" value="UniProtKB-EC"/>
</dbReference>
<dbReference type="GO" id="GO:0051301">
    <property type="term" value="P:cell division"/>
    <property type="evidence" value="ECO:0007669"/>
    <property type="project" value="UniProtKB-KW"/>
</dbReference>
<dbReference type="SMART" id="SM00450">
    <property type="entry name" value="RHOD"/>
    <property type="match status" value="1"/>
</dbReference>
<dbReference type="VEuPathDB" id="AmoebaDB:EIN_475850"/>
<dbReference type="GO" id="GO:0110032">
    <property type="term" value="P:positive regulation of G2/MI transition of meiotic cell cycle"/>
    <property type="evidence" value="ECO:0007669"/>
    <property type="project" value="TreeGrafter"/>
</dbReference>
<dbReference type="GO" id="GO:0005737">
    <property type="term" value="C:cytoplasm"/>
    <property type="evidence" value="ECO:0007669"/>
    <property type="project" value="TreeGrafter"/>
</dbReference>
<dbReference type="InterPro" id="IPR000751">
    <property type="entry name" value="MPI_Phosphatase"/>
</dbReference>
<sequence>MSQRSGPITRVHKSVGHQSFSSTQSPLFNLSSERKNSVDSILVSPRYSLATESPVEYVSVVPKSPTLSLSTDSYAYSSATYMCSQTPPLSLNSTKREHQKLFGVDPKLAEKCDQIFPRVPKINKVPLIKTTHLSQLILRNTKLQYIDARYPPEFAAGHVKDAINVWNEVTLVQRFNPMRTLNDSEKSVIIIYCEFSQRRGPKVANLIREYDWNRMVETGSQEWSFPEIYLLDGGFKCIYEQIPFICEGCYTPMRSKVVFDEVRKVRATKSLSLSLGSPVNFM</sequence>
<dbReference type="EC" id="3.1.3.48" evidence="2"/>
<feature type="domain" description="Rhodanese" evidence="8">
    <location>
        <begin position="139"/>
        <end position="243"/>
    </location>
</feature>
<gene>
    <name evidence="9" type="ORF">EIN_475850</name>
</gene>
<protein>
    <recommendedName>
        <fullName evidence="2">protein-tyrosine-phosphatase</fullName>
        <ecNumber evidence="2">3.1.3.48</ecNumber>
    </recommendedName>
</protein>
<dbReference type="GO" id="GO:0005634">
    <property type="term" value="C:nucleus"/>
    <property type="evidence" value="ECO:0007669"/>
    <property type="project" value="TreeGrafter"/>
</dbReference>
<evidence type="ECO:0000256" key="6">
    <source>
        <dbReference type="ARBA" id="ARBA00023306"/>
    </source>
</evidence>
<dbReference type="PANTHER" id="PTHR10828:SF17">
    <property type="entry name" value="PROTEIN-TYROSINE-PHOSPHATASE"/>
    <property type="match status" value="1"/>
</dbReference>
<dbReference type="GeneID" id="14887847"/>